<dbReference type="Gene3D" id="2.60.40.2170">
    <property type="entry name" value="Wnt, WIF domain"/>
    <property type="match status" value="1"/>
</dbReference>
<dbReference type="OMA" id="CQFTIMA"/>
<dbReference type="HOGENOM" id="CLU_834885_0_0_1"/>
<dbReference type="PROSITE" id="PS50814">
    <property type="entry name" value="WIF"/>
    <property type="match status" value="1"/>
</dbReference>
<dbReference type="EMBL" id="KB741077">
    <property type="protein sequence ID" value="ENN74358.1"/>
    <property type="molecule type" value="Genomic_DNA"/>
</dbReference>
<feature type="non-terminal residue" evidence="3">
    <location>
        <position position="1"/>
    </location>
</feature>
<proteinExistence type="predicted"/>
<dbReference type="AlphaFoldDB" id="N6T9F0"/>
<dbReference type="GO" id="GO:0000302">
    <property type="term" value="P:response to reactive oxygen species"/>
    <property type="evidence" value="ECO:0007669"/>
    <property type="project" value="TreeGrafter"/>
</dbReference>
<dbReference type="InterPro" id="IPR038677">
    <property type="entry name" value="WIF_sf"/>
</dbReference>
<dbReference type="PANTHER" id="PTHR10612:SF34">
    <property type="entry name" value="APOLIPOPROTEIN D"/>
    <property type="match status" value="1"/>
</dbReference>
<dbReference type="InterPro" id="IPR022272">
    <property type="entry name" value="Lipocalin_CS"/>
</dbReference>
<name>N6T9F0_DENPD</name>
<organism evidence="3">
    <name type="scientific">Dendroctonus ponderosae</name>
    <name type="common">Mountain pine beetle</name>
    <dbReference type="NCBI Taxonomy" id="77166"/>
    <lineage>
        <taxon>Eukaryota</taxon>
        <taxon>Metazoa</taxon>
        <taxon>Ecdysozoa</taxon>
        <taxon>Arthropoda</taxon>
        <taxon>Hexapoda</taxon>
        <taxon>Insecta</taxon>
        <taxon>Pterygota</taxon>
        <taxon>Neoptera</taxon>
        <taxon>Endopterygota</taxon>
        <taxon>Coleoptera</taxon>
        <taxon>Polyphaga</taxon>
        <taxon>Cucujiformia</taxon>
        <taxon>Curculionidae</taxon>
        <taxon>Scolytinae</taxon>
        <taxon>Dendroctonus</taxon>
    </lineage>
</organism>
<evidence type="ECO:0000256" key="1">
    <source>
        <dbReference type="ARBA" id="ARBA00022729"/>
    </source>
</evidence>
<keyword evidence="2" id="KW-0325">Glycoprotein</keyword>
<sequence length="333" mass="36807">MLRLALLLVLAQTGLGQVVSFGQCPNVTAMDNFEADKYMGKWYELERYFAVFEFGGECVTATYTLNENETITVMNTQTSAITRMQASINGEAKFDGPTNEAKLSVAFSLLPGIPAELYYIRDDLISQHALNFSLLIPPTVNDLYFTWQNIEGQQIAYSIKVKTSNTEAIPKTRLSIPSVGHVPSSSQTFAVNVPCSGAVEAEVHISIIVDIIFAKDKTDNLKILSKKPCLNANVDRSVTVNNLPQFANSSSIFYIAVCSAVLLICVLAILITLYYVKNKKIRTTESGGSAPTTTTTTFAVMAYCWAMSSEERPTFNQLHVCLEEFYTQLTKYV</sequence>
<gene>
    <name evidence="3" type="ORF">YQE_09328</name>
</gene>
<protein>
    <submittedName>
        <fullName evidence="3">Uncharacterized protein</fullName>
    </submittedName>
</protein>
<dbReference type="SUPFAM" id="SSF50814">
    <property type="entry name" value="Lipocalins"/>
    <property type="match status" value="1"/>
</dbReference>
<dbReference type="PROSITE" id="PS00213">
    <property type="entry name" value="LIPOCALIN"/>
    <property type="match status" value="1"/>
</dbReference>
<dbReference type="InterPro" id="IPR003306">
    <property type="entry name" value="WIF"/>
</dbReference>
<keyword evidence="1" id="KW-0732">Signal</keyword>
<dbReference type="Pfam" id="PF02019">
    <property type="entry name" value="WIF"/>
    <property type="match status" value="1"/>
</dbReference>
<dbReference type="GO" id="GO:0005737">
    <property type="term" value="C:cytoplasm"/>
    <property type="evidence" value="ECO:0007669"/>
    <property type="project" value="TreeGrafter"/>
</dbReference>
<accession>N6T9F0</accession>
<dbReference type="InterPro" id="IPR012674">
    <property type="entry name" value="Calycin"/>
</dbReference>
<evidence type="ECO:0000313" key="3">
    <source>
        <dbReference type="EMBL" id="ENN74358.1"/>
    </source>
</evidence>
<reference evidence="3" key="1">
    <citation type="journal article" date="2013" name="Genome Biol.">
        <title>Draft genome of the mountain pine beetle, Dendroctonus ponderosae Hopkins, a major forest pest.</title>
        <authorList>
            <person name="Keeling C.I."/>
            <person name="Yuen M.M."/>
            <person name="Liao N.Y."/>
            <person name="Docking T.R."/>
            <person name="Chan S.K."/>
            <person name="Taylor G.A."/>
            <person name="Palmquist D.L."/>
            <person name="Jackman S.D."/>
            <person name="Nguyen A."/>
            <person name="Li M."/>
            <person name="Henderson H."/>
            <person name="Janes J.K."/>
            <person name="Zhao Y."/>
            <person name="Pandoh P."/>
            <person name="Moore R."/>
            <person name="Sperling F.A."/>
            <person name="Huber D.P."/>
            <person name="Birol I."/>
            <person name="Jones S.J."/>
            <person name="Bohlmann J."/>
        </authorList>
    </citation>
    <scope>NUCLEOTIDE SEQUENCE</scope>
</reference>
<dbReference type="PANTHER" id="PTHR10612">
    <property type="entry name" value="APOLIPOPROTEIN D"/>
    <property type="match status" value="1"/>
</dbReference>
<dbReference type="SMART" id="SM00469">
    <property type="entry name" value="WIF"/>
    <property type="match status" value="1"/>
</dbReference>
<dbReference type="OrthoDB" id="535945at2759"/>
<evidence type="ECO:0000256" key="2">
    <source>
        <dbReference type="ARBA" id="ARBA00023180"/>
    </source>
</evidence>
<dbReference type="GO" id="GO:0006629">
    <property type="term" value="P:lipid metabolic process"/>
    <property type="evidence" value="ECO:0007669"/>
    <property type="project" value="TreeGrafter"/>
</dbReference>